<dbReference type="EnsemblPlants" id="OGLUM04G11120.1">
    <property type="protein sequence ID" value="OGLUM04G11120.1"/>
    <property type="gene ID" value="OGLUM04G11120"/>
</dbReference>
<evidence type="ECO:0000313" key="2">
    <source>
        <dbReference type="EnsemblPlants" id="OGLUM04G11120.1"/>
    </source>
</evidence>
<keyword evidence="3" id="KW-1185">Reference proteome</keyword>
<name>A0A0D9ZKB9_9ORYZ</name>
<organism evidence="2">
    <name type="scientific">Oryza glumipatula</name>
    <dbReference type="NCBI Taxonomy" id="40148"/>
    <lineage>
        <taxon>Eukaryota</taxon>
        <taxon>Viridiplantae</taxon>
        <taxon>Streptophyta</taxon>
        <taxon>Embryophyta</taxon>
        <taxon>Tracheophyta</taxon>
        <taxon>Spermatophyta</taxon>
        <taxon>Magnoliopsida</taxon>
        <taxon>Liliopsida</taxon>
        <taxon>Poales</taxon>
        <taxon>Poaceae</taxon>
        <taxon>BOP clade</taxon>
        <taxon>Oryzoideae</taxon>
        <taxon>Oryzeae</taxon>
        <taxon>Oryzinae</taxon>
        <taxon>Oryza</taxon>
    </lineage>
</organism>
<evidence type="ECO:0000256" key="1">
    <source>
        <dbReference type="SAM" id="MobiDB-lite"/>
    </source>
</evidence>
<proteinExistence type="predicted"/>
<dbReference type="HOGENOM" id="CLU_181814_0_0_1"/>
<sequence>MATAPCVKEGQQHGGGERKGGRGGRAVVKKTSPRLEGGHERVVRCGTQVVEDPVGGEACIGRRDGWIRGRELLREKIKLRWSITANFRGERRHVADFRGGEA</sequence>
<feature type="region of interest" description="Disordered" evidence="1">
    <location>
        <begin position="1"/>
        <end position="30"/>
    </location>
</feature>
<dbReference type="AlphaFoldDB" id="A0A0D9ZKB9"/>
<dbReference type="Proteomes" id="UP000026961">
    <property type="component" value="Chromosome 4"/>
</dbReference>
<reference evidence="2" key="2">
    <citation type="submission" date="2018-05" db="EMBL/GenBank/DDBJ databases">
        <title>OgluRS3 (Oryza glumaepatula Reference Sequence Version 3).</title>
        <authorList>
            <person name="Zhang J."/>
            <person name="Kudrna D."/>
            <person name="Lee S."/>
            <person name="Talag J."/>
            <person name="Welchert J."/>
            <person name="Wing R.A."/>
        </authorList>
    </citation>
    <scope>NUCLEOTIDE SEQUENCE [LARGE SCALE GENOMIC DNA]</scope>
</reference>
<evidence type="ECO:0000313" key="3">
    <source>
        <dbReference type="Proteomes" id="UP000026961"/>
    </source>
</evidence>
<accession>A0A0D9ZKB9</accession>
<reference evidence="2" key="1">
    <citation type="submission" date="2015-04" db="UniProtKB">
        <authorList>
            <consortium name="EnsemblPlants"/>
        </authorList>
    </citation>
    <scope>IDENTIFICATION</scope>
</reference>
<protein>
    <submittedName>
        <fullName evidence="2">Uncharacterized protein</fullName>
    </submittedName>
</protein>
<dbReference type="Gramene" id="OGLUM04G11120.1">
    <property type="protein sequence ID" value="OGLUM04G11120.1"/>
    <property type="gene ID" value="OGLUM04G11120"/>
</dbReference>